<dbReference type="Gene3D" id="1.10.3720.10">
    <property type="entry name" value="MetI-like"/>
    <property type="match status" value="1"/>
</dbReference>
<gene>
    <name evidence="7" type="ORF">SAMN05192529_10636</name>
</gene>
<dbReference type="SUPFAM" id="SSF161098">
    <property type="entry name" value="MetI-like"/>
    <property type="match status" value="1"/>
</dbReference>
<proteinExistence type="inferred from homology"/>
<comment type="similarity">
    <text evidence="5">Belongs to the binding-protein-dependent transport system permease family.</text>
</comment>
<dbReference type="CDD" id="cd06261">
    <property type="entry name" value="TM_PBP2"/>
    <property type="match status" value="1"/>
</dbReference>
<dbReference type="PANTHER" id="PTHR42922">
    <property type="entry name" value="PHOSPHATE TRANSPORT SYSTEM PERMEASE PROTEIN PSTA"/>
    <property type="match status" value="1"/>
</dbReference>
<reference evidence="7 8" key="1">
    <citation type="submission" date="2016-10" db="EMBL/GenBank/DDBJ databases">
        <authorList>
            <person name="de Groot N.N."/>
        </authorList>
    </citation>
    <scope>NUCLEOTIDE SEQUENCE [LARGE SCALE GENOMIC DNA]</scope>
    <source>
        <strain evidence="7 8">Vu-144</strain>
    </source>
</reference>
<dbReference type="PROSITE" id="PS50928">
    <property type="entry name" value="ABC_TM1"/>
    <property type="match status" value="1"/>
</dbReference>
<keyword evidence="8" id="KW-1185">Reference proteome</keyword>
<evidence type="ECO:0000313" key="8">
    <source>
        <dbReference type="Proteomes" id="UP000199041"/>
    </source>
</evidence>
<keyword evidence="3 5" id="KW-1133">Transmembrane helix</keyword>
<feature type="transmembrane region" description="Helical" evidence="5">
    <location>
        <begin position="108"/>
        <end position="132"/>
    </location>
</feature>
<feature type="transmembrane region" description="Helical" evidence="5">
    <location>
        <begin position="138"/>
        <end position="161"/>
    </location>
</feature>
<evidence type="ECO:0000256" key="3">
    <source>
        <dbReference type="ARBA" id="ARBA00022989"/>
    </source>
</evidence>
<dbReference type="OrthoDB" id="9807065at2"/>
<dbReference type="STRING" id="551991.SAMN05192529_10636"/>
<dbReference type="InterPro" id="IPR035906">
    <property type="entry name" value="MetI-like_sf"/>
</dbReference>
<evidence type="ECO:0000313" key="7">
    <source>
        <dbReference type="EMBL" id="SEA01292.1"/>
    </source>
</evidence>
<name>A0A1H3XRV8_9BACT</name>
<feature type="domain" description="ABC transmembrane type-1" evidence="6">
    <location>
        <begin position="67"/>
        <end position="271"/>
    </location>
</feature>
<evidence type="ECO:0000259" key="6">
    <source>
        <dbReference type="PROSITE" id="PS50928"/>
    </source>
</evidence>
<evidence type="ECO:0000256" key="2">
    <source>
        <dbReference type="ARBA" id="ARBA00022692"/>
    </source>
</evidence>
<feature type="transmembrane region" description="Helical" evidence="5">
    <location>
        <begin position="253"/>
        <end position="273"/>
    </location>
</feature>
<dbReference type="RefSeq" id="WP_091395512.1">
    <property type="nucleotide sequence ID" value="NZ_FNQY01000006.1"/>
</dbReference>
<dbReference type="PANTHER" id="PTHR42922:SF1">
    <property type="entry name" value="PHOSPHATE TRANSPORT SYSTEM PERMEASE PROTEIN PSTA"/>
    <property type="match status" value="1"/>
</dbReference>
<dbReference type="GO" id="GO:0055085">
    <property type="term" value="P:transmembrane transport"/>
    <property type="evidence" value="ECO:0007669"/>
    <property type="project" value="InterPro"/>
</dbReference>
<feature type="transmembrane region" description="Helical" evidence="5">
    <location>
        <begin position="182"/>
        <end position="203"/>
    </location>
</feature>
<dbReference type="Proteomes" id="UP000199041">
    <property type="component" value="Unassembled WGS sequence"/>
</dbReference>
<organism evidence="7 8">
    <name type="scientific">Arachidicoccus rhizosphaerae</name>
    <dbReference type="NCBI Taxonomy" id="551991"/>
    <lineage>
        <taxon>Bacteria</taxon>
        <taxon>Pseudomonadati</taxon>
        <taxon>Bacteroidota</taxon>
        <taxon>Chitinophagia</taxon>
        <taxon>Chitinophagales</taxon>
        <taxon>Chitinophagaceae</taxon>
        <taxon>Arachidicoccus</taxon>
    </lineage>
</organism>
<dbReference type="EMBL" id="FNQY01000006">
    <property type="protein sequence ID" value="SEA01292.1"/>
    <property type="molecule type" value="Genomic_DNA"/>
</dbReference>
<dbReference type="Pfam" id="PF00528">
    <property type="entry name" value="BPD_transp_1"/>
    <property type="match status" value="1"/>
</dbReference>
<keyword evidence="5" id="KW-0813">Transport</keyword>
<keyword evidence="4 5" id="KW-0472">Membrane</keyword>
<comment type="subcellular location">
    <subcellularLocation>
        <location evidence="1 5">Cell membrane</location>
        <topology evidence="1 5">Multi-pass membrane protein</topology>
    </subcellularLocation>
</comment>
<sequence>MQNRKILEEKFFLWLMRLVTLSIILVFLFIMGIIIKKGFHAMTWEMISQEPKGGFYFGKGGGILNAIVGSLYLALGSTFFGLLLGLPVALGMNVHWITKTRFVGALRFLLDALWGVPSIVFGAFGFALMAYLGLRASLLAGIITVTLFIVPIFIRAFDEVLRTVPEGLMEAAYSLGANKTQIAFTVFFRQALPGFITAILLAFGRGIGDAASVLFTAGYTDHIPQTIQDPTATLPLAIFFQLSSPIPEVKARAYAAALILTIIILIISVVSRLSTRRFKKNIL</sequence>
<dbReference type="AlphaFoldDB" id="A0A1H3XRV8"/>
<keyword evidence="2 5" id="KW-0812">Transmembrane</keyword>
<accession>A0A1H3XRV8</accession>
<evidence type="ECO:0000256" key="1">
    <source>
        <dbReference type="ARBA" id="ARBA00004651"/>
    </source>
</evidence>
<evidence type="ECO:0000256" key="4">
    <source>
        <dbReference type="ARBA" id="ARBA00023136"/>
    </source>
</evidence>
<evidence type="ECO:0000256" key="5">
    <source>
        <dbReference type="RuleBase" id="RU363032"/>
    </source>
</evidence>
<dbReference type="InterPro" id="IPR051408">
    <property type="entry name" value="Phosphate_transprt_permease"/>
</dbReference>
<dbReference type="InterPro" id="IPR000515">
    <property type="entry name" value="MetI-like"/>
</dbReference>
<protein>
    <submittedName>
        <fullName evidence="7">Phosphate transport system permease protein</fullName>
    </submittedName>
</protein>
<dbReference type="GO" id="GO:0005886">
    <property type="term" value="C:plasma membrane"/>
    <property type="evidence" value="ECO:0007669"/>
    <property type="project" value="UniProtKB-SubCell"/>
</dbReference>
<feature type="transmembrane region" description="Helical" evidence="5">
    <location>
        <begin position="12"/>
        <end position="35"/>
    </location>
</feature>